<organism evidence="1 2">
    <name type="scientific">Cryptococcus gattii EJB2</name>
    <dbReference type="NCBI Taxonomy" id="1296103"/>
    <lineage>
        <taxon>Eukaryota</taxon>
        <taxon>Fungi</taxon>
        <taxon>Dikarya</taxon>
        <taxon>Basidiomycota</taxon>
        <taxon>Agaricomycotina</taxon>
        <taxon>Tremellomycetes</taxon>
        <taxon>Tremellales</taxon>
        <taxon>Cryptococcaceae</taxon>
        <taxon>Cryptococcus</taxon>
        <taxon>Cryptococcus gattii species complex</taxon>
    </lineage>
</organism>
<protein>
    <recommendedName>
        <fullName evidence="3">F-box domain-containing protein</fullName>
    </recommendedName>
</protein>
<evidence type="ECO:0000313" key="1">
    <source>
        <dbReference type="EMBL" id="KIR82831.1"/>
    </source>
</evidence>
<reference evidence="1 2" key="1">
    <citation type="submission" date="2015-01" db="EMBL/GenBank/DDBJ databases">
        <title>The Genome Sequence of Cryptococcus gattii EJB2.</title>
        <authorList>
            <consortium name="The Broad Institute Genomics Platform"/>
            <person name="Cuomo C."/>
            <person name="Litvintseva A."/>
            <person name="Chen Y."/>
            <person name="Heitman J."/>
            <person name="Sun S."/>
            <person name="Springer D."/>
            <person name="Dromer F."/>
            <person name="Young S."/>
            <person name="Zeng Q."/>
            <person name="Gargeya S."/>
            <person name="Abouelleil A."/>
            <person name="Alvarado L."/>
            <person name="Chapman S.B."/>
            <person name="Gainer-Dewar J."/>
            <person name="Goldberg J."/>
            <person name="Griggs A."/>
            <person name="Gujja S."/>
            <person name="Hansen M."/>
            <person name="Howarth C."/>
            <person name="Imamovic A."/>
            <person name="Larimer J."/>
            <person name="Murphy C."/>
            <person name="Naylor J."/>
            <person name="Pearson M."/>
            <person name="Priest M."/>
            <person name="Roberts A."/>
            <person name="Saif S."/>
            <person name="Shea T."/>
            <person name="Sykes S."/>
            <person name="Wortman J."/>
            <person name="Nusbaum C."/>
            <person name="Birren B."/>
        </authorList>
    </citation>
    <scope>NUCLEOTIDE SEQUENCE [LARGE SCALE GENOMIC DNA]</scope>
    <source>
        <strain evidence="1 2">EJB2</strain>
    </source>
</reference>
<evidence type="ECO:0008006" key="3">
    <source>
        <dbReference type="Google" id="ProtNLM"/>
    </source>
</evidence>
<gene>
    <name evidence="1" type="ORF">I306_00101</name>
</gene>
<dbReference type="Proteomes" id="UP000054272">
    <property type="component" value="Unassembled WGS sequence"/>
</dbReference>
<name>A0ABR5C4M5_9TREE</name>
<keyword evidence="2" id="KW-1185">Reference proteome</keyword>
<proteinExistence type="predicted"/>
<accession>A0ABR5C4M5</accession>
<dbReference type="EMBL" id="KN848549">
    <property type="protein sequence ID" value="KIR82831.1"/>
    <property type="molecule type" value="Genomic_DNA"/>
</dbReference>
<sequence length="416" mass="47779">MSSCPCVSSTNVLPSGDIVTLSRFPPEVTELIFHHLVRKCCNSHFTTILRLSRKIYETHVYQLYEKITLHDGNVEAVFEGMMGFRDKPTPASPGRGMDQYKRYTFFKEWDHEDRFTVFPPYREAMEQAQGKIPFFKCHPGAQKIMLLKQCRYLRIQTAKALLCMEETLDNYAREADVFGAHNEMVNQFDFIPRHDFKLFEDMEGVSLGEELMRNLLEDPAQWLPPLLELEDAWEFCDSLCLHIPNDLSDAVANKPFRSTIYLVEALRPFHLIVHNARIWNMVYIFPVQVLTFDLAPAPEAEGMDDSRKREAEVENIVEWCKVLAMVTDTEEQLHPVQLTFANFGTISSGETGEVRPLHMEKGIPFLQAPACQYYVKKIVDESHSNEDFAEWVSLMHSPPLLAGPYSCEGCGHDGNK</sequence>
<evidence type="ECO:0000313" key="2">
    <source>
        <dbReference type="Proteomes" id="UP000054272"/>
    </source>
</evidence>